<dbReference type="PANTHER" id="PTHR10039:SF16">
    <property type="entry name" value="GPI INOSITOL-DEACYLASE"/>
    <property type="match status" value="1"/>
</dbReference>
<dbReference type="Gene3D" id="3.40.50.300">
    <property type="entry name" value="P-loop containing nucleotide triphosphate hydrolases"/>
    <property type="match status" value="1"/>
</dbReference>
<feature type="domain" description="Nephrocystin 3-like N-terminal" evidence="2">
    <location>
        <begin position="49"/>
        <end position="140"/>
    </location>
</feature>
<dbReference type="PANTHER" id="PTHR10039">
    <property type="entry name" value="AMELOGENIN"/>
    <property type="match status" value="1"/>
</dbReference>
<dbReference type="AlphaFoldDB" id="A0A6A5V913"/>
<sequence length="502" mass="57287">NITASGGSQIFAGIQISGDSLRDRILRWLDPIDVQLVQDRLRMQHTPATGEAFLHDEFNDWLKSNCRRLWLHGEAGSGKTFLSSLLIDQMPNLLSELDQAEIRQRAIAYFYCSFQNKGTREAMSFLKSINAQLLIKHENSEKVSRSLTLVIDGLDEVRSGGPQNQFLSVLNDLAKKENPHFRVIIFSRMQAIIRNPLKTALGWKPLSRDIGQIERDIDLLALQQISQRAVLGDYQILIQHGLPEKSTFLIYSRFRLAALQIQELCDCTETHDTLDEKVIVELLNKLPRELDPFYDRIVAGIPQILQRPLESALRWLTFATRPLYVEELIEACTIKDNITGTPSTVGQQIIDITTVAERLRGMVEIQQALSLPYLELQKRTYTVQFVHQTVKEYLSPVTNFDRPAGRLRFDDAIAHKHLAQCCLAYLSYCADKQDGSSSACSFCFYSWHFWPTHFITSKHPKTPKARLDLDSVRLHNSMIHPDLYETSSSTHVQAAETAFQFE</sequence>
<keyword evidence="1" id="KW-0677">Repeat</keyword>
<dbReference type="Proteomes" id="UP000800036">
    <property type="component" value="Unassembled WGS sequence"/>
</dbReference>
<feature type="non-terminal residue" evidence="3">
    <location>
        <position position="1"/>
    </location>
</feature>
<dbReference type="OrthoDB" id="3797385at2759"/>
<protein>
    <recommendedName>
        <fullName evidence="2">Nephrocystin 3-like N-terminal domain-containing protein</fullName>
    </recommendedName>
</protein>
<evidence type="ECO:0000313" key="4">
    <source>
        <dbReference type="Proteomes" id="UP000800036"/>
    </source>
</evidence>
<accession>A0A6A5V913</accession>
<feature type="domain" description="Nephrocystin 3-like N-terminal" evidence="2">
    <location>
        <begin position="141"/>
        <end position="188"/>
    </location>
</feature>
<dbReference type="SUPFAM" id="SSF52540">
    <property type="entry name" value="P-loop containing nucleoside triphosphate hydrolases"/>
    <property type="match status" value="1"/>
</dbReference>
<keyword evidence="4" id="KW-1185">Reference proteome</keyword>
<dbReference type="EMBL" id="ML976680">
    <property type="protein sequence ID" value="KAF1973605.1"/>
    <property type="molecule type" value="Genomic_DNA"/>
</dbReference>
<dbReference type="InterPro" id="IPR027417">
    <property type="entry name" value="P-loop_NTPase"/>
</dbReference>
<gene>
    <name evidence="3" type="ORF">BU23DRAFT_464183</name>
</gene>
<name>A0A6A5V913_9PLEO</name>
<dbReference type="Pfam" id="PF24883">
    <property type="entry name" value="NPHP3_N"/>
    <property type="match status" value="2"/>
</dbReference>
<evidence type="ECO:0000256" key="1">
    <source>
        <dbReference type="ARBA" id="ARBA00022737"/>
    </source>
</evidence>
<evidence type="ECO:0000259" key="2">
    <source>
        <dbReference type="Pfam" id="PF24883"/>
    </source>
</evidence>
<dbReference type="InterPro" id="IPR056884">
    <property type="entry name" value="NPHP3-like_N"/>
</dbReference>
<proteinExistence type="predicted"/>
<reference evidence="3" key="1">
    <citation type="journal article" date="2020" name="Stud. Mycol.">
        <title>101 Dothideomycetes genomes: a test case for predicting lifestyles and emergence of pathogens.</title>
        <authorList>
            <person name="Haridas S."/>
            <person name="Albert R."/>
            <person name="Binder M."/>
            <person name="Bloem J."/>
            <person name="Labutti K."/>
            <person name="Salamov A."/>
            <person name="Andreopoulos B."/>
            <person name="Baker S."/>
            <person name="Barry K."/>
            <person name="Bills G."/>
            <person name="Bluhm B."/>
            <person name="Cannon C."/>
            <person name="Castanera R."/>
            <person name="Culley D."/>
            <person name="Daum C."/>
            <person name="Ezra D."/>
            <person name="Gonzalez J."/>
            <person name="Henrissat B."/>
            <person name="Kuo A."/>
            <person name="Liang C."/>
            <person name="Lipzen A."/>
            <person name="Lutzoni F."/>
            <person name="Magnuson J."/>
            <person name="Mondo S."/>
            <person name="Nolan M."/>
            <person name="Ohm R."/>
            <person name="Pangilinan J."/>
            <person name="Park H.-J."/>
            <person name="Ramirez L."/>
            <person name="Alfaro M."/>
            <person name="Sun H."/>
            <person name="Tritt A."/>
            <person name="Yoshinaga Y."/>
            <person name="Zwiers L.-H."/>
            <person name="Turgeon B."/>
            <person name="Goodwin S."/>
            <person name="Spatafora J."/>
            <person name="Crous P."/>
            <person name="Grigoriev I."/>
        </authorList>
    </citation>
    <scope>NUCLEOTIDE SEQUENCE</scope>
    <source>
        <strain evidence="3">CBS 107.79</strain>
    </source>
</reference>
<organism evidence="3 4">
    <name type="scientific">Bimuria novae-zelandiae CBS 107.79</name>
    <dbReference type="NCBI Taxonomy" id="1447943"/>
    <lineage>
        <taxon>Eukaryota</taxon>
        <taxon>Fungi</taxon>
        <taxon>Dikarya</taxon>
        <taxon>Ascomycota</taxon>
        <taxon>Pezizomycotina</taxon>
        <taxon>Dothideomycetes</taxon>
        <taxon>Pleosporomycetidae</taxon>
        <taxon>Pleosporales</taxon>
        <taxon>Massarineae</taxon>
        <taxon>Didymosphaeriaceae</taxon>
        <taxon>Bimuria</taxon>
    </lineage>
</organism>
<evidence type="ECO:0000313" key="3">
    <source>
        <dbReference type="EMBL" id="KAF1973605.1"/>
    </source>
</evidence>